<dbReference type="InParanoid" id="A0A0C3FY02"/>
<dbReference type="STRING" id="765440.A0A0C3FY02"/>
<reference evidence="2" key="2">
    <citation type="submission" date="2015-01" db="EMBL/GenBank/DDBJ databases">
        <title>Evolutionary Origins and Diversification of the Mycorrhizal Mutualists.</title>
        <authorList>
            <consortium name="DOE Joint Genome Institute"/>
            <consortium name="Mycorrhizal Genomics Consortium"/>
            <person name="Kohler A."/>
            <person name="Kuo A."/>
            <person name="Nagy L.G."/>
            <person name="Floudas D."/>
            <person name="Copeland A."/>
            <person name="Barry K.W."/>
            <person name="Cichocki N."/>
            <person name="Veneault-Fourrey C."/>
            <person name="LaButti K."/>
            <person name="Lindquist E.A."/>
            <person name="Lipzen A."/>
            <person name="Lundell T."/>
            <person name="Morin E."/>
            <person name="Murat C."/>
            <person name="Riley R."/>
            <person name="Ohm R."/>
            <person name="Sun H."/>
            <person name="Tunlid A."/>
            <person name="Henrissat B."/>
            <person name="Grigoriev I.V."/>
            <person name="Hibbett D.S."/>
            <person name="Martin F."/>
        </authorList>
    </citation>
    <scope>NUCLEOTIDE SEQUENCE [LARGE SCALE GENOMIC DNA]</scope>
    <source>
        <strain evidence="2">F 1598</strain>
    </source>
</reference>
<accession>A0A0C3FY02</accession>
<reference evidence="1 2" key="1">
    <citation type="submission" date="2014-04" db="EMBL/GenBank/DDBJ databases">
        <authorList>
            <consortium name="DOE Joint Genome Institute"/>
            <person name="Kuo A."/>
            <person name="Tarkka M."/>
            <person name="Buscot F."/>
            <person name="Kohler A."/>
            <person name="Nagy L.G."/>
            <person name="Floudas D."/>
            <person name="Copeland A."/>
            <person name="Barry K.W."/>
            <person name="Cichocki N."/>
            <person name="Veneault-Fourrey C."/>
            <person name="LaButti K."/>
            <person name="Lindquist E.A."/>
            <person name="Lipzen A."/>
            <person name="Lundell T."/>
            <person name="Morin E."/>
            <person name="Murat C."/>
            <person name="Sun H."/>
            <person name="Tunlid A."/>
            <person name="Henrissat B."/>
            <person name="Grigoriev I.V."/>
            <person name="Hibbett D.S."/>
            <person name="Martin F."/>
            <person name="Nordberg H.P."/>
            <person name="Cantor M.N."/>
            <person name="Hua S.X."/>
        </authorList>
    </citation>
    <scope>NUCLEOTIDE SEQUENCE [LARGE SCALE GENOMIC DNA]</scope>
    <source>
        <strain evidence="1 2">F 1598</strain>
    </source>
</reference>
<gene>
    <name evidence="1" type="ORF">PILCRDRAFT_87433</name>
</gene>
<dbReference type="OrthoDB" id="3335429at2759"/>
<dbReference type="AlphaFoldDB" id="A0A0C3FY02"/>
<evidence type="ECO:0000313" key="2">
    <source>
        <dbReference type="Proteomes" id="UP000054166"/>
    </source>
</evidence>
<proteinExistence type="predicted"/>
<sequence>MSWPAFHCDEPDFFVRSMLDDPPVKLGVLRKALSQSEIFRDMFHCCDSGYAMSIADDTDQVLDLDEPAEVLNILLSLLHTPPGLPERKPNVENHSKTASFEPGSVVPLPLLPRMLHLADKYALSETLQRSLLAHMSAHASTYPLQIYAFATGRDLQSLAIDASKHLLHPRLSAYSPKDMKIIPSAEAWQKLVLLHDVRIRGLREILLGEDIFPHGYGTCSSHKAKTISLWNRRKMDIILKVDAATDVAAEMGVLEDEFSSCRICYNACSAAVKMLAYKCQRLPTSIKKLDESETGDQWLSAVMEKYPR</sequence>
<dbReference type="EMBL" id="KN832987">
    <property type="protein sequence ID" value="KIM84534.1"/>
    <property type="molecule type" value="Genomic_DNA"/>
</dbReference>
<evidence type="ECO:0008006" key="3">
    <source>
        <dbReference type="Google" id="ProtNLM"/>
    </source>
</evidence>
<dbReference type="HOGENOM" id="CLU_084530_0_0_1"/>
<name>A0A0C3FY02_PILCF</name>
<evidence type="ECO:0000313" key="1">
    <source>
        <dbReference type="EMBL" id="KIM84534.1"/>
    </source>
</evidence>
<protein>
    <recommendedName>
        <fullName evidence="3">BTB domain-containing protein</fullName>
    </recommendedName>
</protein>
<organism evidence="1 2">
    <name type="scientific">Piloderma croceum (strain F 1598)</name>
    <dbReference type="NCBI Taxonomy" id="765440"/>
    <lineage>
        <taxon>Eukaryota</taxon>
        <taxon>Fungi</taxon>
        <taxon>Dikarya</taxon>
        <taxon>Basidiomycota</taxon>
        <taxon>Agaricomycotina</taxon>
        <taxon>Agaricomycetes</taxon>
        <taxon>Agaricomycetidae</taxon>
        <taxon>Atheliales</taxon>
        <taxon>Atheliaceae</taxon>
        <taxon>Piloderma</taxon>
    </lineage>
</organism>
<dbReference type="Proteomes" id="UP000054166">
    <property type="component" value="Unassembled WGS sequence"/>
</dbReference>
<keyword evidence="2" id="KW-1185">Reference proteome</keyword>